<proteinExistence type="predicted"/>
<sequence length="236" mass="27148">MTKENAETAYNKLNALINVVLGAANTIAGRCLYNAIEVLAGDKRLYRHELKRLANEAKKYFDSYERTHMDNFGEKHQLFLDYLDGVEDEVMPHADTMYWSIKSALDRHNESDSELKAKVLLAHVLLEYSCQVYDDLIEKTRTSSGYNFDRFMRPARLTRVLHSWDGICGILCKSEHDIDLNSEPNCLLAFRVIKRILQSGEAMNKAGYNALMLNPEFIEEIGDEDFEILKNMVKGR</sequence>
<accession>A0AC61QNS2</accession>
<keyword evidence="2" id="KW-1185">Reference proteome</keyword>
<dbReference type="Proteomes" id="UP000308886">
    <property type="component" value="Unassembled WGS sequence"/>
</dbReference>
<name>A0AC61QNS2_9BACT</name>
<evidence type="ECO:0000313" key="2">
    <source>
        <dbReference type="Proteomes" id="UP000308886"/>
    </source>
</evidence>
<dbReference type="EMBL" id="SRZC01000025">
    <property type="protein sequence ID" value="TGX80491.1"/>
    <property type="molecule type" value="Genomic_DNA"/>
</dbReference>
<organism evidence="1 2">
    <name type="scientific">Palleniella muris</name>
    <dbReference type="NCBI Taxonomy" id="3038145"/>
    <lineage>
        <taxon>Bacteria</taxon>
        <taxon>Pseudomonadati</taxon>
        <taxon>Bacteroidota</taxon>
        <taxon>Bacteroidia</taxon>
        <taxon>Bacteroidales</taxon>
        <taxon>Prevotellaceae</taxon>
        <taxon>Palleniella</taxon>
    </lineage>
</organism>
<protein>
    <submittedName>
        <fullName evidence="1">Uncharacterized protein</fullName>
    </submittedName>
</protein>
<comment type="caution">
    <text evidence="1">The sequence shown here is derived from an EMBL/GenBank/DDBJ whole genome shotgun (WGS) entry which is preliminary data.</text>
</comment>
<evidence type="ECO:0000313" key="1">
    <source>
        <dbReference type="EMBL" id="TGX80491.1"/>
    </source>
</evidence>
<gene>
    <name evidence="1" type="ORF">E5358_12600</name>
</gene>
<reference evidence="1" key="1">
    <citation type="submission" date="2019-04" db="EMBL/GenBank/DDBJ databases">
        <title>Microbes associate with the intestines of laboratory mice.</title>
        <authorList>
            <person name="Navarre W."/>
            <person name="Wong E."/>
            <person name="Huang K."/>
            <person name="Tropini C."/>
            <person name="Ng K."/>
            <person name="Yu B."/>
        </authorList>
    </citation>
    <scope>NUCLEOTIDE SEQUENCE</scope>
    <source>
        <strain evidence="1">NM73_A23</strain>
    </source>
</reference>